<feature type="compositionally biased region" description="Basic residues" evidence="1">
    <location>
        <begin position="328"/>
        <end position="340"/>
    </location>
</feature>
<feature type="compositionally biased region" description="Polar residues" evidence="1">
    <location>
        <begin position="118"/>
        <end position="130"/>
    </location>
</feature>
<dbReference type="OrthoDB" id="1749136at2759"/>
<dbReference type="EMBL" id="LNRQ01000008">
    <property type="protein sequence ID" value="KZM84461.1"/>
    <property type="molecule type" value="Genomic_DNA"/>
</dbReference>
<evidence type="ECO:0000256" key="1">
    <source>
        <dbReference type="SAM" id="MobiDB-lite"/>
    </source>
</evidence>
<protein>
    <recommendedName>
        <fullName evidence="5">COP1-interacting protein 7</fullName>
    </recommendedName>
</protein>
<feature type="compositionally biased region" description="Acidic residues" evidence="1">
    <location>
        <begin position="346"/>
        <end position="362"/>
    </location>
</feature>
<dbReference type="Proteomes" id="UP000077755">
    <property type="component" value="Chromosome 8"/>
</dbReference>
<reference evidence="2" key="1">
    <citation type="journal article" date="2016" name="Nat. Genet.">
        <title>A high-quality carrot genome assembly provides new insights into carotenoid accumulation and asterid genome evolution.</title>
        <authorList>
            <person name="Iorizzo M."/>
            <person name="Ellison S."/>
            <person name="Senalik D."/>
            <person name="Zeng P."/>
            <person name="Satapoomin P."/>
            <person name="Huang J."/>
            <person name="Bowman M."/>
            <person name="Iovene M."/>
            <person name="Sanseverino W."/>
            <person name="Cavagnaro P."/>
            <person name="Yildiz M."/>
            <person name="Macko-Podgorni A."/>
            <person name="Moranska E."/>
            <person name="Grzebelus E."/>
            <person name="Grzebelus D."/>
            <person name="Ashrafi H."/>
            <person name="Zheng Z."/>
            <person name="Cheng S."/>
            <person name="Spooner D."/>
            <person name="Van Deynze A."/>
            <person name="Simon P."/>
        </authorList>
    </citation>
    <scope>NUCLEOTIDE SEQUENCE [LARGE SCALE GENOMIC DNA]</scope>
    <source>
        <tissue evidence="2">Leaf</tissue>
    </source>
</reference>
<evidence type="ECO:0000313" key="4">
    <source>
        <dbReference type="Proteomes" id="UP000077755"/>
    </source>
</evidence>
<keyword evidence="4" id="KW-1185">Reference proteome</keyword>
<dbReference type="STRING" id="79200.A0A175YMV3"/>
<feature type="compositionally biased region" description="Basic and acidic residues" evidence="1">
    <location>
        <begin position="364"/>
        <end position="380"/>
    </location>
</feature>
<dbReference type="PANTHER" id="PTHR31008:SF0">
    <property type="entry name" value="CSL1"/>
    <property type="match status" value="1"/>
</dbReference>
<feature type="region of interest" description="Disordered" evidence="1">
    <location>
        <begin position="731"/>
        <end position="806"/>
    </location>
</feature>
<dbReference type="Gramene" id="KZM84461">
    <property type="protein sequence ID" value="KZM84461"/>
    <property type="gene ID" value="DCAR_028117"/>
</dbReference>
<dbReference type="EMBL" id="CP093350">
    <property type="protein sequence ID" value="WOH11803.1"/>
    <property type="molecule type" value="Genomic_DNA"/>
</dbReference>
<feature type="region of interest" description="Disordered" evidence="1">
    <location>
        <begin position="820"/>
        <end position="867"/>
    </location>
</feature>
<proteinExistence type="predicted"/>
<feature type="compositionally biased region" description="Polar residues" evidence="1">
    <location>
        <begin position="468"/>
        <end position="479"/>
    </location>
</feature>
<dbReference type="AlphaFoldDB" id="A0A175YMV3"/>
<feature type="region of interest" description="Disordered" evidence="1">
    <location>
        <begin position="317"/>
        <end position="480"/>
    </location>
</feature>
<organism evidence="2">
    <name type="scientific">Daucus carota subsp. sativus</name>
    <name type="common">Carrot</name>
    <dbReference type="NCBI Taxonomy" id="79200"/>
    <lineage>
        <taxon>Eukaryota</taxon>
        <taxon>Viridiplantae</taxon>
        <taxon>Streptophyta</taxon>
        <taxon>Embryophyta</taxon>
        <taxon>Tracheophyta</taxon>
        <taxon>Spermatophyta</taxon>
        <taxon>Magnoliopsida</taxon>
        <taxon>eudicotyledons</taxon>
        <taxon>Gunneridae</taxon>
        <taxon>Pentapetalae</taxon>
        <taxon>asterids</taxon>
        <taxon>campanulids</taxon>
        <taxon>Apiales</taxon>
        <taxon>Apiaceae</taxon>
        <taxon>Apioideae</taxon>
        <taxon>Scandiceae</taxon>
        <taxon>Daucinae</taxon>
        <taxon>Daucus</taxon>
        <taxon>Daucus sect. Daucus</taxon>
    </lineage>
</organism>
<feature type="compositionally biased region" description="Polar residues" evidence="1">
    <location>
        <begin position="771"/>
        <end position="788"/>
    </location>
</feature>
<reference evidence="3" key="2">
    <citation type="submission" date="2022-03" db="EMBL/GenBank/DDBJ databases">
        <title>Draft title - Genomic analysis of global carrot germplasm unveils the trajectory of domestication and the origin of high carotenoid orange carrot.</title>
        <authorList>
            <person name="Iorizzo M."/>
            <person name="Ellison S."/>
            <person name="Senalik D."/>
            <person name="Macko-Podgorni A."/>
            <person name="Grzebelus D."/>
            <person name="Bostan H."/>
            <person name="Rolling W."/>
            <person name="Curaba J."/>
            <person name="Simon P."/>
        </authorList>
    </citation>
    <scope>NUCLEOTIDE SEQUENCE</scope>
    <source>
        <tissue evidence="3">Leaf</tissue>
    </source>
</reference>
<accession>A0A175YMV3</accession>
<evidence type="ECO:0000313" key="3">
    <source>
        <dbReference type="EMBL" id="WOH11803.1"/>
    </source>
</evidence>
<feature type="compositionally biased region" description="Basic and acidic residues" evidence="1">
    <location>
        <begin position="402"/>
        <end position="412"/>
    </location>
</feature>
<feature type="region of interest" description="Disordered" evidence="1">
    <location>
        <begin position="118"/>
        <end position="155"/>
    </location>
</feature>
<gene>
    <name evidence="2" type="ORF">DCAR_028117</name>
    <name evidence="3" type="ORF">DCAR_0831296</name>
</gene>
<dbReference type="PANTHER" id="PTHR31008">
    <property type="entry name" value="COP1-INTERACTING PROTEIN-RELATED"/>
    <property type="match status" value="1"/>
</dbReference>
<sequence length="867" mass="95575">MDSRTLLDYALFQLTPTRTRCDLVIFAGGKNEKLASGLVEPFISHLQAAKDQIPKGGYSITLRPPNAHASWFTKATFQRVVRFISTPEILERFVRIEREIVQIEGSIRSNELSTTDAAVNSGEGSLSAANDVTKGSPDPSKVKGETGKKDVPEDENSKICLQRTLETRKVLLRKEQAMAYARALVAGFDMVNNDDLMLFSDAFGAKRLREACLEFKDLCKKKLTDTLWMDELAAMAACPPSELPYLGTSGIILTSEGNNTDGELPVADQTPSTPAKVQVHLPWQNQIPPYMYNYQNSVQGFPYPGMQPVPPYYPGHMQWSPNMDDSGHRHRRRSSSRKKGKSSETSSEEEQVASGDSDDGTEPDAVKKHDGEHSSGEKPITRKHRKKSSKTVVIRNINYITSDKRNGEKGGDSEDDSSVNGELIDEEYLRQKVQDAVGSLEKHRKSRANKNKGTDQHNIENGMDDFTNGDSENVQSSGGKHSAWDALQNLLMREDESAYIGNKEEHFGNSNTIDLGNEKSAMRKKTTANDSFVVSNRAEGNIGRGDSEDFANAENMRSLMSRGETVDAQLLVSRNLDGSGQRTVSDFITEPSTIKKASGDDWFVMNQSTISENQGQRTGQTIFDGDYALSTDKEKSKTVPAIDDSFMVQTRTSADENSQWRTDISMMEGSNVVPQSETNNQDVSHAKSVSNSFEPDDFCVMVGRDSGLSPGASWAPEMDYETEISFTKADKKSAPVELTNDEPKPPASGKKTISKKPVGPGTKSLGRETRSSILRGSLATSRSDILSKSKSRPMINKSKLEKEEEIRKRMEDLVIERQKRIAERSAASPAASKRIPAGTKKTSVSSVKDQKGGSDLSKSSQLKKNKI</sequence>
<evidence type="ECO:0008006" key="5">
    <source>
        <dbReference type="Google" id="ProtNLM"/>
    </source>
</evidence>
<evidence type="ECO:0000313" key="2">
    <source>
        <dbReference type="EMBL" id="KZM84461.1"/>
    </source>
</evidence>
<feature type="compositionally biased region" description="Basic and acidic residues" evidence="1">
    <location>
        <begin position="140"/>
        <end position="155"/>
    </location>
</feature>
<name>A0A175YMV3_DAUCS</name>